<dbReference type="GO" id="GO:0016810">
    <property type="term" value="F:hydrolase activity, acting on carbon-nitrogen (but not peptide) bonds"/>
    <property type="evidence" value="ECO:0007669"/>
    <property type="project" value="InterPro"/>
</dbReference>
<keyword evidence="3" id="KW-1185">Reference proteome</keyword>
<organism evidence="2 3">
    <name type="scientific">Marinoscillum furvescens DSM 4134</name>
    <dbReference type="NCBI Taxonomy" id="1122208"/>
    <lineage>
        <taxon>Bacteria</taxon>
        <taxon>Pseudomonadati</taxon>
        <taxon>Bacteroidota</taxon>
        <taxon>Cytophagia</taxon>
        <taxon>Cytophagales</taxon>
        <taxon>Reichenbachiellaceae</taxon>
        <taxon>Marinoscillum</taxon>
    </lineage>
</organism>
<dbReference type="SUPFAM" id="SSF51556">
    <property type="entry name" value="Metallo-dependent hydrolases"/>
    <property type="match status" value="1"/>
</dbReference>
<dbReference type="Gene3D" id="3.20.20.140">
    <property type="entry name" value="Metal-dependent hydrolases"/>
    <property type="match status" value="1"/>
</dbReference>
<accession>A0A3D9L0L0</accession>
<dbReference type="Gene3D" id="3.10.310.70">
    <property type="match status" value="1"/>
</dbReference>
<dbReference type="InterPro" id="IPR033932">
    <property type="entry name" value="YtcJ-like"/>
</dbReference>
<feature type="domain" description="Amidohydrolase 3" evidence="1">
    <location>
        <begin position="106"/>
        <end position="596"/>
    </location>
</feature>
<name>A0A3D9L0L0_MARFU</name>
<proteinExistence type="predicted"/>
<dbReference type="InterPro" id="IPR013108">
    <property type="entry name" value="Amidohydro_3"/>
</dbReference>
<protein>
    <recommendedName>
        <fullName evidence="1">Amidohydrolase 3 domain-containing protein</fullName>
    </recommendedName>
</protein>
<dbReference type="CDD" id="cd01300">
    <property type="entry name" value="YtcJ_like"/>
    <property type="match status" value="1"/>
</dbReference>
<dbReference type="InterPro" id="IPR011059">
    <property type="entry name" value="Metal-dep_hydrolase_composite"/>
</dbReference>
<reference evidence="2 3" key="1">
    <citation type="submission" date="2018-07" db="EMBL/GenBank/DDBJ databases">
        <title>Genomic Encyclopedia of Type Strains, Phase IV (KMG-IV): sequencing the most valuable type-strain genomes for metagenomic binning, comparative biology and taxonomic classification.</title>
        <authorList>
            <person name="Goeker M."/>
        </authorList>
    </citation>
    <scope>NUCLEOTIDE SEQUENCE [LARGE SCALE GENOMIC DNA]</scope>
    <source>
        <strain evidence="2 3">DSM 4134</strain>
    </source>
</reference>
<dbReference type="Pfam" id="PF07969">
    <property type="entry name" value="Amidohydro_3"/>
    <property type="match status" value="1"/>
</dbReference>
<dbReference type="PANTHER" id="PTHR22642">
    <property type="entry name" value="IMIDAZOLONEPROPIONASE"/>
    <property type="match status" value="1"/>
</dbReference>
<dbReference type="InterPro" id="IPR032466">
    <property type="entry name" value="Metal_Hydrolase"/>
</dbReference>
<dbReference type="AlphaFoldDB" id="A0A3D9L0L0"/>
<dbReference type="Gene3D" id="2.30.40.10">
    <property type="entry name" value="Urease, subunit C, domain 1"/>
    <property type="match status" value="1"/>
</dbReference>
<dbReference type="Proteomes" id="UP000256779">
    <property type="component" value="Unassembled WGS sequence"/>
</dbReference>
<dbReference type="SUPFAM" id="SSF51338">
    <property type="entry name" value="Composite domain of metallo-dependent hydrolases"/>
    <property type="match status" value="1"/>
</dbReference>
<sequence>MVFVGHNSLTGYGPWFCMKNANFDLRKRTLKRLLPKMKNLVILTLIFLMLSCVPKVEQADLILRGGTVYTLDETQPTAEAIAIKNGEIVKVGAFADVEDLLGDSTRVIELEGRYVYPGFVEGHAHIMGIGANLINVDLMGAKSYDEVIALVKERAAQTPEGQWIVGRGWHQDKWDQLPEGMFNGFPTHHKLSEAVPNHPVYLKHASGHASLVNARALAAADITKDTPHPDGGEVFKDVSGQPTGLLNETASTLVSEIIPKETTELKRKKLQMAIEECLKNGITAFHQAGSQADDIAVFEEFAQNDQLKLRMHVMLTGRDTTLLDEYFEKGPQIGLYDNYLNIRSIKLYADGALGSRGAWLLEEYSDAHGQHGHNVMPMEAIAEVVDRAIQNGFQVCTHAIGDRANREVLDIYEEAFENYPDRSRDHRFRIEHAQHIHPEDIPRFAELGVIPAMQAIHMSSDRPWAIDRLGRERIENGAYMWSELIDQGSMIVNGTDAPVEPVSPLASFYASVSRKTLQGTPDGGYEPTQKMTREEALKSYTLWGAYGAFMEDRTGSIVAEKLADFTILDRDIMTIPEEEILDAKVVMTVVGGKEVYEEN</sequence>
<evidence type="ECO:0000313" key="3">
    <source>
        <dbReference type="Proteomes" id="UP000256779"/>
    </source>
</evidence>
<dbReference type="EMBL" id="QREG01000019">
    <property type="protein sequence ID" value="RED94926.1"/>
    <property type="molecule type" value="Genomic_DNA"/>
</dbReference>
<dbReference type="PANTHER" id="PTHR22642:SF2">
    <property type="entry name" value="PROTEIN LONG AFTER FAR-RED 3"/>
    <property type="match status" value="1"/>
</dbReference>
<evidence type="ECO:0000259" key="1">
    <source>
        <dbReference type="Pfam" id="PF07969"/>
    </source>
</evidence>
<evidence type="ECO:0000313" key="2">
    <source>
        <dbReference type="EMBL" id="RED94926.1"/>
    </source>
</evidence>
<comment type="caution">
    <text evidence="2">The sequence shown here is derived from an EMBL/GenBank/DDBJ whole genome shotgun (WGS) entry which is preliminary data.</text>
</comment>
<gene>
    <name evidence="2" type="ORF">C7460_11938</name>
</gene>